<gene>
    <name evidence="1" type="ORF">ACGFZB_06435</name>
</gene>
<dbReference type="Proteomes" id="UP001604267">
    <property type="component" value="Unassembled WGS sequence"/>
</dbReference>
<evidence type="ECO:0000313" key="1">
    <source>
        <dbReference type="EMBL" id="MFG3010082.1"/>
    </source>
</evidence>
<protein>
    <submittedName>
        <fullName evidence="1">Uncharacterized protein</fullName>
    </submittedName>
</protein>
<sequence>MAEASLPAQRAVMVDRRTGRIGRVMGSEGPYAQLRSLNGGREWDVPPDQLRTPTPAEEMSVKVAVANGRWGR</sequence>
<organism evidence="1 2">
    <name type="scientific">Streptomyces cinerochromogenes</name>
    <dbReference type="NCBI Taxonomy" id="66422"/>
    <lineage>
        <taxon>Bacteria</taxon>
        <taxon>Bacillati</taxon>
        <taxon>Actinomycetota</taxon>
        <taxon>Actinomycetes</taxon>
        <taxon>Kitasatosporales</taxon>
        <taxon>Streptomycetaceae</taxon>
        <taxon>Streptomyces</taxon>
    </lineage>
</organism>
<dbReference type="RefSeq" id="WP_392816110.1">
    <property type="nucleotide sequence ID" value="NZ_JBICYV010000003.1"/>
</dbReference>
<evidence type="ECO:0000313" key="2">
    <source>
        <dbReference type="Proteomes" id="UP001604267"/>
    </source>
</evidence>
<keyword evidence="2" id="KW-1185">Reference proteome</keyword>
<reference evidence="1 2" key="1">
    <citation type="submission" date="2024-10" db="EMBL/GenBank/DDBJ databases">
        <title>The Natural Products Discovery Center: Release of the First 8490 Sequenced Strains for Exploring Actinobacteria Biosynthetic Diversity.</title>
        <authorList>
            <person name="Kalkreuter E."/>
            <person name="Kautsar S.A."/>
            <person name="Yang D."/>
            <person name="Bader C.D."/>
            <person name="Teijaro C.N."/>
            <person name="Fluegel L."/>
            <person name="Davis C.M."/>
            <person name="Simpson J.R."/>
            <person name="Lauterbach L."/>
            <person name="Steele A.D."/>
            <person name="Gui C."/>
            <person name="Meng S."/>
            <person name="Li G."/>
            <person name="Viehrig K."/>
            <person name="Ye F."/>
            <person name="Su P."/>
            <person name="Kiefer A.F."/>
            <person name="Nichols A."/>
            <person name="Cepeda A.J."/>
            <person name="Yan W."/>
            <person name="Fan B."/>
            <person name="Jiang Y."/>
            <person name="Adhikari A."/>
            <person name="Zheng C.-J."/>
            <person name="Schuster L."/>
            <person name="Cowan T.M."/>
            <person name="Smanski M.J."/>
            <person name="Chevrette M.G."/>
            <person name="De Carvalho L.P.S."/>
            <person name="Shen B."/>
        </authorList>
    </citation>
    <scope>NUCLEOTIDE SEQUENCE [LARGE SCALE GENOMIC DNA]</scope>
    <source>
        <strain evidence="1 2">NPDC048320</strain>
    </source>
</reference>
<name>A0ABW7AYW6_9ACTN</name>
<comment type="caution">
    <text evidence="1">The sequence shown here is derived from an EMBL/GenBank/DDBJ whole genome shotgun (WGS) entry which is preliminary data.</text>
</comment>
<dbReference type="EMBL" id="JBICYV010000003">
    <property type="protein sequence ID" value="MFG3010082.1"/>
    <property type="molecule type" value="Genomic_DNA"/>
</dbReference>
<proteinExistence type="predicted"/>
<accession>A0ABW7AYW6</accession>